<reference evidence="2 3" key="2">
    <citation type="submission" date="2025-04" db="UniProtKB">
        <authorList>
            <consortium name="RefSeq"/>
        </authorList>
    </citation>
    <scope>IDENTIFICATION</scope>
    <source>
        <tissue evidence="2 3">Etiolated seedlings</tissue>
    </source>
</reference>
<evidence type="ECO:0000313" key="1">
    <source>
        <dbReference type="Proteomes" id="UP000087171"/>
    </source>
</evidence>
<gene>
    <name evidence="2 3" type="primary">LOC101508145</name>
</gene>
<organism evidence="1 2">
    <name type="scientific">Cicer arietinum</name>
    <name type="common">Chickpea</name>
    <name type="synonym">Garbanzo</name>
    <dbReference type="NCBI Taxonomy" id="3827"/>
    <lineage>
        <taxon>Eukaryota</taxon>
        <taxon>Viridiplantae</taxon>
        <taxon>Streptophyta</taxon>
        <taxon>Embryophyta</taxon>
        <taxon>Tracheophyta</taxon>
        <taxon>Spermatophyta</taxon>
        <taxon>Magnoliopsida</taxon>
        <taxon>eudicotyledons</taxon>
        <taxon>Gunneridae</taxon>
        <taxon>Pentapetalae</taxon>
        <taxon>rosids</taxon>
        <taxon>fabids</taxon>
        <taxon>Fabales</taxon>
        <taxon>Fabaceae</taxon>
        <taxon>Papilionoideae</taxon>
        <taxon>50 kb inversion clade</taxon>
        <taxon>NPAAA clade</taxon>
        <taxon>Hologalegina</taxon>
        <taxon>IRL clade</taxon>
        <taxon>Cicereae</taxon>
        <taxon>Cicer</taxon>
    </lineage>
</organism>
<keyword evidence="1" id="KW-1185">Reference proteome</keyword>
<sequence length="115" mass="13176">MFPPCLLHLKTSKKKERFLIFITLVLSDLKYLSETVQICDKHLPSPPAVPNCYFEVEVLKMETDILKILNFEMGSPNVNTFLKSCVGIASENKKFQCVANLPSPPEVLKHYFEEE</sequence>
<dbReference type="AlphaFoldDB" id="A0A3Q7XRP7"/>
<dbReference type="Proteomes" id="UP000087171">
    <property type="component" value="Chromosome Ca5"/>
</dbReference>
<evidence type="ECO:0000313" key="2">
    <source>
        <dbReference type="RefSeq" id="XP_027190313.1"/>
    </source>
</evidence>
<name>A0A3Q7XRP7_CICAR</name>
<proteinExistence type="predicted"/>
<dbReference type="RefSeq" id="XP_027190313.1">
    <property type="nucleotide sequence ID" value="XM_027334512.1"/>
</dbReference>
<dbReference type="OrthoDB" id="5590282at2759"/>
<accession>A0A3Q7XRP7</accession>
<protein>
    <submittedName>
        <fullName evidence="2 3">Cyclin-F3-1 isoform X1</fullName>
    </submittedName>
</protein>
<evidence type="ECO:0000313" key="3">
    <source>
        <dbReference type="RefSeq" id="XP_027190314.1"/>
    </source>
</evidence>
<reference evidence="1" key="1">
    <citation type="journal article" date="2013" name="Nat. Biotechnol.">
        <title>Draft genome sequence of chickpea (Cicer arietinum) provides a resource for trait improvement.</title>
        <authorList>
            <person name="Varshney R.K."/>
            <person name="Song C."/>
            <person name="Saxena R.K."/>
            <person name="Azam S."/>
            <person name="Yu S."/>
            <person name="Sharpe A.G."/>
            <person name="Cannon S."/>
            <person name="Baek J."/>
            <person name="Rosen B.D."/>
            <person name="Tar'an B."/>
            <person name="Millan T."/>
            <person name="Zhang X."/>
            <person name="Ramsay L.D."/>
            <person name="Iwata A."/>
            <person name="Wang Y."/>
            <person name="Nelson W."/>
            <person name="Farmer A.D."/>
            <person name="Gaur P.M."/>
            <person name="Soderlund C."/>
            <person name="Penmetsa R.V."/>
            <person name="Xu C."/>
            <person name="Bharti A.K."/>
            <person name="He W."/>
            <person name="Winter P."/>
            <person name="Zhao S."/>
            <person name="Hane J.K."/>
            <person name="Carrasquilla-Garcia N."/>
            <person name="Condie J.A."/>
            <person name="Upadhyaya H.D."/>
            <person name="Luo M.C."/>
            <person name="Thudi M."/>
            <person name="Gowda C.L."/>
            <person name="Singh N.P."/>
            <person name="Lichtenzveig J."/>
            <person name="Gali K.K."/>
            <person name="Rubio J."/>
            <person name="Nadarajan N."/>
            <person name="Dolezel J."/>
            <person name="Bansal K.C."/>
            <person name="Xu X."/>
            <person name="Edwards D."/>
            <person name="Zhang G."/>
            <person name="Kahl G."/>
            <person name="Gil J."/>
            <person name="Singh K.B."/>
            <person name="Datta S.K."/>
            <person name="Jackson S.A."/>
            <person name="Wang J."/>
            <person name="Cook D.R."/>
        </authorList>
    </citation>
    <scope>NUCLEOTIDE SEQUENCE [LARGE SCALE GENOMIC DNA]</scope>
    <source>
        <strain evidence="1">cv. CDC Frontier</strain>
    </source>
</reference>
<dbReference type="RefSeq" id="XP_027190314.1">
    <property type="nucleotide sequence ID" value="XM_027334513.1"/>
</dbReference>